<name>A0A5E4QXF6_9NEOP</name>
<gene>
    <name evidence="1" type="ORF">LSINAPIS_LOCUS12862</name>
</gene>
<dbReference type="Proteomes" id="UP000324832">
    <property type="component" value="Unassembled WGS sequence"/>
</dbReference>
<evidence type="ECO:0000313" key="2">
    <source>
        <dbReference type="Proteomes" id="UP000324832"/>
    </source>
</evidence>
<protein>
    <submittedName>
        <fullName evidence="1">Uncharacterized protein</fullName>
    </submittedName>
</protein>
<dbReference type="EMBL" id="FZQP02006233">
    <property type="protein sequence ID" value="VVD02705.1"/>
    <property type="molecule type" value="Genomic_DNA"/>
</dbReference>
<proteinExistence type="predicted"/>
<dbReference type="AlphaFoldDB" id="A0A5E4QXF6"/>
<dbReference type="Gene3D" id="1.10.506.10">
    <property type="entry name" value="GTPase Activation - p120gap, domain 1"/>
    <property type="match status" value="1"/>
</dbReference>
<reference evidence="1 2" key="1">
    <citation type="submission" date="2017-07" db="EMBL/GenBank/DDBJ databases">
        <authorList>
            <person name="Talla V."/>
            <person name="Backstrom N."/>
        </authorList>
    </citation>
    <scope>NUCLEOTIDE SEQUENCE [LARGE SCALE GENOMIC DNA]</scope>
</reference>
<evidence type="ECO:0000313" key="1">
    <source>
        <dbReference type="EMBL" id="VVD02705.1"/>
    </source>
</evidence>
<keyword evidence="2" id="KW-1185">Reference proteome</keyword>
<sequence>MEVVNPFILKNKERMVVFLDQLSSVQDPGSVQVNSNNNYDIAKELATIHHICVSHLSELQNLAKTQPAIRKLVTVTEIITKHKHKYLEMIR</sequence>
<dbReference type="InterPro" id="IPR008936">
    <property type="entry name" value="Rho_GTPase_activation_prot"/>
</dbReference>
<organism evidence="1 2">
    <name type="scientific">Leptidea sinapis</name>
    <dbReference type="NCBI Taxonomy" id="189913"/>
    <lineage>
        <taxon>Eukaryota</taxon>
        <taxon>Metazoa</taxon>
        <taxon>Ecdysozoa</taxon>
        <taxon>Arthropoda</taxon>
        <taxon>Hexapoda</taxon>
        <taxon>Insecta</taxon>
        <taxon>Pterygota</taxon>
        <taxon>Neoptera</taxon>
        <taxon>Endopterygota</taxon>
        <taxon>Lepidoptera</taxon>
        <taxon>Glossata</taxon>
        <taxon>Ditrysia</taxon>
        <taxon>Papilionoidea</taxon>
        <taxon>Pieridae</taxon>
        <taxon>Dismorphiinae</taxon>
        <taxon>Leptidea</taxon>
    </lineage>
</organism>
<dbReference type="SUPFAM" id="SSF48350">
    <property type="entry name" value="GTPase activation domain, GAP"/>
    <property type="match status" value="1"/>
</dbReference>
<accession>A0A5E4QXF6</accession>